<dbReference type="OrthoDB" id="2638860at2759"/>
<name>A0A165FX62_9BASI</name>
<dbReference type="AlphaFoldDB" id="A0A165FX62"/>
<organism evidence="3 4">
    <name type="scientific">Calocera cornea HHB12733</name>
    <dbReference type="NCBI Taxonomy" id="1353952"/>
    <lineage>
        <taxon>Eukaryota</taxon>
        <taxon>Fungi</taxon>
        <taxon>Dikarya</taxon>
        <taxon>Basidiomycota</taxon>
        <taxon>Agaricomycotina</taxon>
        <taxon>Dacrymycetes</taxon>
        <taxon>Dacrymycetales</taxon>
        <taxon>Dacrymycetaceae</taxon>
        <taxon>Calocera</taxon>
    </lineage>
</organism>
<keyword evidence="1" id="KW-0472">Membrane</keyword>
<feature type="transmembrane region" description="Helical" evidence="1">
    <location>
        <begin position="98"/>
        <end position="118"/>
    </location>
</feature>
<keyword evidence="1" id="KW-1133">Transmembrane helix</keyword>
<accession>A0A165FX62</accession>
<feature type="transmembrane region" description="Helical" evidence="1">
    <location>
        <begin position="70"/>
        <end position="92"/>
    </location>
</feature>
<gene>
    <name evidence="3" type="ORF">CALCODRAFT_434350</name>
</gene>
<reference evidence="3 4" key="1">
    <citation type="journal article" date="2016" name="Mol. Biol. Evol.">
        <title>Comparative Genomics of Early-Diverging Mushroom-Forming Fungi Provides Insights into the Origins of Lignocellulose Decay Capabilities.</title>
        <authorList>
            <person name="Nagy L.G."/>
            <person name="Riley R."/>
            <person name="Tritt A."/>
            <person name="Adam C."/>
            <person name="Daum C."/>
            <person name="Floudas D."/>
            <person name="Sun H."/>
            <person name="Yadav J.S."/>
            <person name="Pangilinan J."/>
            <person name="Larsson K.H."/>
            <person name="Matsuura K."/>
            <person name="Barry K."/>
            <person name="Labutti K."/>
            <person name="Kuo R."/>
            <person name="Ohm R.A."/>
            <person name="Bhattacharya S.S."/>
            <person name="Shirouzu T."/>
            <person name="Yoshinaga Y."/>
            <person name="Martin F.M."/>
            <person name="Grigoriev I.V."/>
            <person name="Hibbett D.S."/>
        </authorList>
    </citation>
    <scope>NUCLEOTIDE SEQUENCE [LARGE SCALE GENOMIC DNA]</scope>
    <source>
        <strain evidence="3 4">HHB12733</strain>
    </source>
</reference>
<evidence type="ECO:0000259" key="2">
    <source>
        <dbReference type="Pfam" id="PF20151"/>
    </source>
</evidence>
<feature type="domain" description="DUF6533" evidence="2">
    <location>
        <begin position="1"/>
        <end position="35"/>
    </location>
</feature>
<evidence type="ECO:0000313" key="4">
    <source>
        <dbReference type="Proteomes" id="UP000076842"/>
    </source>
</evidence>
<dbReference type="InParanoid" id="A0A165FX62"/>
<dbReference type="InterPro" id="IPR045340">
    <property type="entry name" value="DUF6533"/>
</dbReference>
<sequence length="135" mass="15155">YDYCLTFDKERKYIWGTAWTPGTVLFVAIRYLPFIDLSLIIYGTHLHSCHLVVSVCVAHMDQIVVTQQETVSCIIAIVLTDWVIGLRTWAIWGRSTTCAVLVASAWIAATASSLYFQVTALKEDTCTRVQQSCSD</sequence>
<keyword evidence="1" id="KW-0812">Transmembrane</keyword>
<dbReference type="Pfam" id="PF20151">
    <property type="entry name" value="DUF6533"/>
    <property type="match status" value="1"/>
</dbReference>
<feature type="transmembrane region" description="Helical" evidence="1">
    <location>
        <begin position="12"/>
        <end position="33"/>
    </location>
</feature>
<feature type="non-terminal residue" evidence="3">
    <location>
        <position position="1"/>
    </location>
</feature>
<dbReference type="EMBL" id="KV423965">
    <property type="protein sequence ID" value="KZT57321.1"/>
    <property type="molecule type" value="Genomic_DNA"/>
</dbReference>
<proteinExistence type="predicted"/>
<dbReference type="Proteomes" id="UP000076842">
    <property type="component" value="Unassembled WGS sequence"/>
</dbReference>
<evidence type="ECO:0000313" key="3">
    <source>
        <dbReference type="EMBL" id="KZT57321.1"/>
    </source>
</evidence>
<protein>
    <recommendedName>
        <fullName evidence="2">DUF6533 domain-containing protein</fullName>
    </recommendedName>
</protein>
<evidence type="ECO:0000256" key="1">
    <source>
        <dbReference type="SAM" id="Phobius"/>
    </source>
</evidence>
<keyword evidence="4" id="KW-1185">Reference proteome</keyword>